<protein>
    <submittedName>
        <fullName evidence="2">Glycosyltransferase</fullName>
        <ecNumber evidence="2">2.4.-.-</ecNumber>
    </submittedName>
</protein>
<evidence type="ECO:0000313" key="3">
    <source>
        <dbReference type="Proteomes" id="UP001181313"/>
    </source>
</evidence>
<dbReference type="Gene3D" id="3.90.550.10">
    <property type="entry name" value="Spore Coat Polysaccharide Biosynthesis Protein SpsA, Chain A"/>
    <property type="match status" value="1"/>
</dbReference>
<reference evidence="2" key="1">
    <citation type="submission" date="2024-05" db="EMBL/GenBank/DDBJ databases">
        <title>30 novel species of actinomycetes from the DSMZ collection.</title>
        <authorList>
            <person name="Nouioui I."/>
        </authorList>
    </citation>
    <scope>NUCLEOTIDE SEQUENCE</scope>
    <source>
        <strain evidence="2">DSM 41972</strain>
    </source>
</reference>
<feature type="domain" description="Glycosyltransferase 2-like" evidence="1">
    <location>
        <begin position="11"/>
        <end position="144"/>
    </location>
</feature>
<dbReference type="RefSeq" id="WP_337674307.1">
    <property type="nucleotide sequence ID" value="NZ_JAVSGH010000005.1"/>
</dbReference>
<dbReference type="GO" id="GO:0016757">
    <property type="term" value="F:glycosyltransferase activity"/>
    <property type="evidence" value="ECO:0007669"/>
    <property type="project" value="UniProtKB-KW"/>
</dbReference>
<comment type="caution">
    <text evidence="2">The sequence shown here is derived from an EMBL/GenBank/DDBJ whole genome shotgun (WGS) entry which is preliminary data.</text>
</comment>
<proteinExistence type="predicted"/>
<evidence type="ECO:0000259" key="1">
    <source>
        <dbReference type="Pfam" id="PF00535"/>
    </source>
</evidence>
<dbReference type="CDD" id="cd00761">
    <property type="entry name" value="Glyco_tranf_GTA_type"/>
    <property type="match status" value="1"/>
</dbReference>
<dbReference type="SUPFAM" id="SSF53448">
    <property type="entry name" value="Nucleotide-diphospho-sugar transferases"/>
    <property type="match status" value="1"/>
</dbReference>
<dbReference type="Pfam" id="PF00535">
    <property type="entry name" value="Glycos_transf_2"/>
    <property type="match status" value="1"/>
</dbReference>
<dbReference type="PANTHER" id="PTHR22916:SF3">
    <property type="entry name" value="UDP-GLCNAC:BETAGAL BETA-1,3-N-ACETYLGLUCOSAMINYLTRANSFERASE-LIKE PROTEIN 1"/>
    <property type="match status" value="1"/>
</dbReference>
<dbReference type="InterPro" id="IPR029044">
    <property type="entry name" value="Nucleotide-diphossugar_trans"/>
</dbReference>
<dbReference type="EMBL" id="JAVSGH010000005">
    <property type="protein sequence ID" value="MDT3724455.1"/>
    <property type="molecule type" value="Genomic_DNA"/>
</dbReference>
<dbReference type="EC" id="2.4.-.-" evidence="2"/>
<sequence length="460" mass="49934">MTDPSSPDLALIVPCFDVAGHLPRFLASVSSLTVLDRTQVILVDDGSTDGTRDLLADFTDRHPQAQLVTQANGGPGAARNRALREVRAPYVAFADADDVLAPDGLSAMLASARRDGADIVVADFTNVPLRPYGRWKRYFGHGDQHVDDLTRWPDLVFSASVWNKLFSVPFLRRTGAVFPEGVLFEDAWFSIPALLSARRINLLDRPVYEYRQREDGSSIMDSLRERADNYRDHLDLNLHLLDVGSRRGSGARRLMERYAAFTYLGFLRRLSDAPPGLDVDVLLPGLGKLYGGISDEVLREFVTCRRDALLQTAAKKGWLGALLADGEERPTAGAPLPPLPDEGIWQPLPLNPAVVAHGDPPRYRRNGDRIELGGAVSAADGYGLGSPWTSSSTPLSGVLGPVVCPPRICHGPAVLQTLAGSTLNVGALRMSGDGVLTLRLPRIAPRPGWADLSAMSWPLS</sequence>
<dbReference type="Proteomes" id="UP001181313">
    <property type="component" value="Unassembled WGS sequence"/>
</dbReference>
<keyword evidence="3" id="KW-1185">Reference proteome</keyword>
<gene>
    <name evidence="2" type="ORF">ROS62_05955</name>
</gene>
<name>A0ABU3HUT5_9ACTN</name>
<evidence type="ECO:0000313" key="2">
    <source>
        <dbReference type="EMBL" id="MDT3724455.1"/>
    </source>
</evidence>
<keyword evidence="2" id="KW-0808">Transferase</keyword>
<accession>A0ABU3HUT5</accession>
<organism evidence="2 3">
    <name type="scientific">Streptomyces althioticus subsp. attaecolombicae</name>
    <dbReference type="NCBI Taxonomy" id="3075534"/>
    <lineage>
        <taxon>Bacteria</taxon>
        <taxon>Bacillati</taxon>
        <taxon>Actinomycetota</taxon>
        <taxon>Actinomycetes</taxon>
        <taxon>Kitasatosporales</taxon>
        <taxon>Streptomycetaceae</taxon>
        <taxon>Streptomyces</taxon>
        <taxon>Streptomyces althioticus group</taxon>
    </lineage>
</organism>
<dbReference type="InterPro" id="IPR001173">
    <property type="entry name" value="Glyco_trans_2-like"/>
</dbReference>
<dbReference type="PANTHER" id="PTHR22916">
    <property type="entry name" value="GLYCOSYLTRANSFERASE"/>
    <property type="match status" value="1"/>
</dbReference>
<keyword evidence="2" id="KW-0328">Glycosyltransferase</keyword>